<proteinExistence type="predicted"/>
<name>A0AAD5K4G4_9FUNG</name>
<dbReference type="EMBL" id="JAIXMP010000025">
    <property type="protein sequence ID" value="KAI9253882.1"/>
    <property type="molecule type" value="Genomic_DNA"/>
</dbReference>
<gene>
    <name evidence="2" type="ORF">BDA99DRAFT_166028</name>
</gene>
<evidence type="ECO:0000313" key="3">
    <source>
        <dbReference type="Proteomes" id="UP001209540"/>
    </source>
</evidence>
<keyword evidence="3" id="KW-1185">Reference proteome</keyword>
<accession>A0AAD5K4G4</accession>
<dbReference type="Proteomes" id="UP001209540">
    <property type="component" value="Unassembled WGS sequence"/>
</dbReference>
<organism evidence="2 3">
    <name type="scientific">Phascolomyces articulosus</name>
    <dbReference type="NCBI Taxonomy" id="60185"/>
    <lineage>
        <taxon>Eukaryota</taxon>
        <taxon>Fungi</taxon>
        <taxon>Fungi incertae sedis</taxon>
        <taxon>Mucoromycota</taxon>
        <taxon>Mucoromycotina</taxon>
        <taxon>Mucoromycetes</taxon>
        <taxon>Mucorales</taxon>
        <taxon>Lichtheimiaceae</taxon>
        <taxon>Phascolomyces</taxon>
    </lineage>
</organism>
<evidence type="ECO:0008006" key="4">
    <source>
        <dbReference type="Google" id="ProtNLM"/>
    </source>
</evidence>
<sequence length="358" mass="41726">MTKLPLGDVECPLCQIDLSHLRSSYQRQQHVEECLLTSTTNSTTKNDQRHQREQPSFSLDNDDDFQTTQECDFDYCIFCGKCVTHLTGLRKDVHFSKCLDELERDESNASFAGQSFPLLNNLDICPCCHEFSPLQNKSVRHKIKHMKQCMKRRNITIQQLLQKLQWIQWDYIPEQRRNNDKNKPSNQLLQQQSIAGASRETIVQATISGVDMNDDDDDDFSTSVIIHKRTLLPDQQTKRTHEQVDPWDEDLQLAVALSKTEAKEQRKYKRHKIDSNATNIISIDESRRLATLELQVQLTQEPLLVRWPDRIEALPSSRIKEDYGCYKDTFSLWKLASLDTRYDNDGLFISKFMHTTNE</sequence>
<reference evidence="2" key="1">
    <citation type="journal article" date="2022" name="IScience">
        <title>Evolution of zygomycete secretomes and the origins of terrestrial fungal ecologies.</title>
        <authorList>
            <person name="Chang Y."/>
            <person name="Wang Y."/>
            <person name="Mondo S."/>
            <person name="Ahrendt S."/>
            <person name="Andreopoulos W."/>
            <person name="Barry K."/>
            <person name="Beard J."/>
            <person name="Benny G.L."/>
            <person name="Blankenship S."/>
            <person name="Bonito G."/>
            <person name="Cuomo C."/>
            <person name="Desiro A."/>
            <person name="Gervers K.A."/>
            <person name="Hundley H."/>
            <person name="Kuo A."/>
            <person name="LaButti K."/>
            <person name="Lang B.F."/>
            <person name="Lipzen A."/>
            <person name="O'Donnell K."/>
            <person name="Pangilinan J."/>
            <person name="Reynolds N."/>
            <person name="Sandor L."/>
            <person name="Smith M.E."/>
            <person name="Tsang A."/>
            <person name="Grigoriev I.V."/>
            <person name="Stajich J.E."/>
            <person name="Spatafora J.W."/>
        </authorList>
    </citation>
    <scope>NUCLEOTIDE SEQUENCE</scope>
    <source>
        <strain evidence="2">RSA 2281</strain>
    </source>
</reference>
<reference evidence="2" key="2">
    <citation type="submission" date="2023-02" db="EMBL/GenBank/DDBJ databases">
        <authorList>
            <consortium name="DOE Joint Genome Institute"/>
            <person name="Mondo S.J."/>
            <person name="Chang Y."/>
            <person name="Wang Y."/>
            <person name="Ahrendt S."/>
            <person name="Andreopoulos W."/>
            <person name="Barry K."/>
            <person name="Beard J."/>
            <person name="Benny G.L."/>
            <person name="Blankenship S."/>
            <person name="Bonito G."/>
            <person name="Cuomo C."/>
            <person name="Desiro A."/>
            <person name="Gervers K.A."/>
            <person name="Hundley H."/>
            <person name="Kuo A."/>
            <person name="LaButti K."/>
            <person name="Lang B.F."/>
            <person name="Lipzen A."/>
            <person name="O'Donnell K."/>
            <person name="Pangilinan J."/>
            <person name="Reynolds N."/>
            <person name="Sandor L."/>
            <person name="Smith M.W."/>
            <person name="Tsang A."/>
            <person name="Grigoriev I.V."/>
            <person name="Stajich J.E."/>
            <person name="Spatafora J.W."/>
        </authorList>
    </citation>
    <scope>NUCLEOTIDE SEQUENCE</scope>
    <source>
        <strain evidence="2">RSA 2281</strain>
    </source>
</reference>
<protein>
    <recommendedName>
        <fullName evidence="4">UBZ4-type domain-containing protein</fullName>
    </recommendedName>
</protein>
<evidence type="ECO:0000313" key="2">
    <source>
        <dbReference type="EMBL" id="KAI9253882.1"/>
    </source>
</evidence>
<comment type="caution">
    <text evidence="2">The sequence shown here is derived from an EMBL/GenBank/DDBJ whole genome shotgun (WGS) entry which is preliminary data.</text>
</comment>
<feature type="region of interest" description="Disordered" evidence="1">
    <location>
        <begin position="42"/>
        <end position="61"/>
    </location>
</feature>
<evidence type="ECO:0000256" key="1">
    <source>
        <dbReference type="SAM" id="MobiDB-lite"/>
    </source>
</evidence>
<dbReference type="AlphaFoldDB" id="A0AAD5K4G4"/>